<dbReference type="EMBL" id="JABMCI010000058">
    <property type="protein sequence ID" value="NUU17029.1"/>
    <property type="molecule type" value="Genomic_DNA"/>
</dbReference>
<keyword evidence="6" id="KW-1185">Reference proteome</keyword>
<evidence type="ECO:0000256" key="3">
    <source>
        <dbReference type="SAM" id="Phobius"/>
    </source>
</evidence>
<feature type="region of interest" description="Disordered" evidence="2">
    <location>
        <begin position="36"/>
        <end position="96"/>
    </location>
</feature>
<name>A0A7Y6A1Z8_9CELL</name>
<comment type="caution">
    <text evidence="5">The sequence shown here is derived from an EMBL/GenBank/DDBJ whole genome shotgun (WGS) entry which is preliminary data.</text>
</comment>
<feature type="domain" description="DUF4349" evidence="4">
    <location>
        <begin position="81"/>
        <end position="294"/>
    </location>
</feature>
<evidence type="ECO:0000256" key="2">
    <source>
        <dbReference type="SAM" id="MobiDB-lite"/>
    </source>
</evidence>
<evidence type="ECO:0000259" key="4">
    <source>
        <dbReference type="Pfam" id="PF14257"/>
    </source>
</evidence>
<evidence type="ECO:0000313" key="5">
    <source>
        <dbReference type="EMBL" id="NUU17029.1"/>
    </source>
</evidence>
<keyword evidence="3" id="KW-1133">Transmembrane helix</keyword>
<sequence length="332" mass="34329">MTTTTSHLAPKVRTRSTRLVVAGVIALTALLGACSAGSDSGMSSTDEAASGALGGEVRPDAAEAPADGSVEQAASTSDADRQVIQTGDVRMTVTDPREAADAVVALAEGAGGRVDDRSEHAATKDDVGTAELTIRLPADEVSEAVDGLRTLGTIDQLNLTSEDVTGTAQDLDARIRALQLSVARMEDLLTRATTNEQLIAAENALTERQSNLEQLQSERARLAEKVRLSTIHVALYGPELAPVAPVEPATGPQSFLDGLATGWDALVAVAAGVAIVVGVLLPWLAFGGAVAALVVAAVRWTRRRRTPAPLGAPAPVLVTPVPSVLPDEHEPR</sequence>
<evidence type="ECO:0000313" key="6">
    <source>
        <dbReference type="Proteomes" id="UP000565724"/>
    </source>
</evidence>
<keyword evidence="3" id="KW-0472">Membrane</keyword>
<accession>A0A7Y6A1Z8</accession>
<feature type="coiled-coil region" evidence="1">
    <location>
        <begin position="168"/>
        <end position="225"/>
    </location>
</feature>
<dbReference type="Pfam" id="PF14257">
    <property type="entry name" value="DUF4349"/>
    <property type="match status" value="1"/>
</dbReference>
<keyword evidence="3" id="KW-0812">Transmembrane</keyword>
<evidence type="ECO:0000256" key="1">
    <source>
        <dbReference type="SAM" id="Coils"/>
    </source>
</evidence>
<feature type="transmembrane region" description="Helical" evidence="3">
    <location>
        <begin position="265"/>
        <end position="298"/>
    </location>
</feature>
<proteinExistence type="predicted"/>
<organism evidence="5 6">
    <name type="scientific">Cellulomonas humilata</name>
    <dbReference type="NCBI Taxonomy" id="144055"/>
    <lineage>
        <taxon>Bacteria</taxon>
        <taxon>Bacillati</taxon>
        <taxon>Actinomycetota</taxon>
        <taxon>Actinomycetes</taxon>
        <taxon>Micrococcales</taxon>
        <taxon>Cellulomonadaceae</taxon>
        <taxon>Cellulomonas</taxon>
    </lineage>
</organism>
<protein>
    <submittedName>
        <fullName evidence="5">DUF4349 domain-containing protein</fullName>
    </submittedName>
</protein>
<dbReference type="InterPro" id="IPR025645">
    <property type="entry name" value="DUF4349"/>
</dbReference>
<dbReference type="AlphaFoldDB" id="A0A7Y6A1Z8"/>
<keyword evidence="1" id="KW-0175">Coiled coil</keyword>
<dbReference type="Proteomes" id="UP000565724">
    <property type="component" value="Unassembled WGS sequence"/>
</dbReference>
<gene>
    <name evidence="5" type="ORF">HP550_07180</name>
</gene>
<feature type="compositionally biased region" description="Polar residues" evidence="2">
    <location>
        <begin position="37"/>
        <end position="47"/>
    </location>
</feature>
<dbReference type="RefSeq" id="WP_175346908.1">
    <property type="nucleotide sequence ID" value="NZ_JABMCI010000058.1"/>
</dbReference>
<reference evidence="5 6" key="1">
    <citation type="submission" date="2020-05" db="EMBL/GenBank/DDBJ databases">
        <title>Genome Sequencing of Type Strains.</title>
        <authorList>
            <person name="Lemaire J.F."/>
            <person name="Inderbitzin P."/>
            <person name="Gregorio O.A."/>
            <person name="Collins S.B."/>
            <person name="Wespe N."/>
            <person name="Knight-Connoni V."/>
        </authorList>
    </citation>
    <scope>NUCLEOTIDE SEQUENCE [LARGE SCALE GENOMIC DNA]</scope>
    <source>
        <strain evidence="5 6">ATCC 25174</strain>
    </source>
</reference>